<evidence type="ECO:0000313" key="2">
    <source>
        <dbReference type="Proteomes" id="UP000061660"/>
    </source>
</evidence>
<evidence type="ECO:0000313" key="1">
    <source>
        <dbReference type="EMBL" id="ALS24971.1"/>
    </source>
</evidence>
<gene>
    <name evidence="1" type="ORF">IJ22_47090</name>
</gene>
<accession>A0A0U2INN2</accession>
<dbReference type="Proteomes" id="UP000061660">
    <property type="component" value="Chromosome"/>
</dbReference>
<sequence>MDTGLEHLKSQTIEISAADRNRGKRAHILGYYVEPDHPALTGLCQPTVEPRHEASRSMVERLVREGYQITWEQVKKYAHTLCRRCRRD</sequence>
<dbReference type="EMBL" id="CP013652">
    <property type="protein sequence ID" value="ALS24971.1"/>
    <property type="molecule type" value="Genomic_DNA"/>
</dbReference>
<organism evidence="1 2">
    <name type="scientific">Paenibacillus naphthalenovorans</name>
    <dbReference type="NCBI Taxonomy" id="162209"/>
    <lineage>
        <taxon>Bacteria</taxon>
        <taxon>Bacillati</taxon>
        <taxon>Bacillota</taxon>
        <taxon>Bacilli</taxon>
        <taxon>Bacillales</taxon>
        <taxon>Paenibacillaceae</taxon>
        <taxon>Paenibacillus</taxon>
    </lineage>
</organism>
<dbReference type="Gene3D" id="1.10.150.650">
    <property type="match status" value="1"/>
</dbReference>
<dbReference type="AlphaFoldDB" id="A0A0U2INN2"/>
<dbReference type="STRING" id="162209.IJ22_47090"/>
<reference evidence="1 2" key="2">
    <citation type="journal article" date="2016" name="Genome Announc.">
        <title>Complete Genome Sequences of Two Interactive Moderate Thermophiles, Paenibacillus napthalenovorans 32O-Y and Paenibacillus sp. 32O-W.</title>
        <authorList>
            <person name="Butler R.R.III."/>
            <person name="Wang J."/>
            <person name="Stark B.C."/>
            <person name="Pombert J.F."/>
        </authorList>
    </citation>
    <scope>NUCLEOTIDE SEQUENCE [LARGE SCALE GENOMIC DNA]</scope>
    <source>
        <strain evidence="1 2">32O-Y</strain>
    </source>
</reference>
<dbReference type="OrthoDB" id="9804333at2"/>
<reference evidence="2" key="1">
    <citation type="submission" date="2015-12" db="EMBL/GenBank/DDBJ databases">
        <title>Complete genome sequences of two moderately thermophilic Paenibacillus species.</title>
        <authorList>
            <person name="Butler R.III."/>
            <person name="Wang J."/>
            <person name="Stark B.C."/>
            <person name="Pombert J.-F."/>
        </authorList>
    </citation>
    <scope>NUCLEOTIDE SEQUENCE [LARGE SCALE GENOMIC DNA]</scope>
    <source>
        <strain evidence="2">32O-Y</strain>
    </source>
</reference>
<proteinExistence type="predicted"/>
<dbReference type="PATRIC" id="fig|162209.4.peg.4957"/>
<dbReference type="KEGG" id="pnp:IJ22_47090"/>
<dbReference type="RefSeq" id="WP_054818620.1">
    <property type="nucleotide sequence ID" value="NZ_BJCS01000014.1"/>
</dbReference>
<name>A0A0U2INN2_9BACL</name>
<dbReference type="Gene3D" id="3.20.20.140">
    <property type="entry name" value="Metal-dependent hydrolases"/>
    <property type="match status" value="1"/>
</dbReference>
<protein>
    <submittedName>
        <fullName evidence="1">Uncharacterized protein</fullName>
    </submittedName>
</protein>
<keyword evidence="2" id="KW-1185">Reference proteome</keyword>